<dbReference type="EMBL" id="MN813687">
    <property type="protein sequence ID" value="QHB37431.1"/>
    <property type="molecule type" value="Genomic_DNA"/>
</dbReference>
<organism evidence="1 2">
    <name type="scientific">Mycobacterium phage Onyinye</name>
    <dbReference type="NCBI Taxonomy" id="2686235"/>
    <lineage>
        <taxon>Viruses</taxon>
        <taxon>Duplodnaviria</taxon>
        <taxon>Heunggongvirae</taxon>
        <taxon>Uroviricota</taxon>
        <taxon>Caudoviricetes</taxon>
        <taxon>Onyinyevirus</taxon>
        <taxon>Onyinyevirus onyinye</taxon>
    </lineage>
</organism>
<evidence type="ECO:0000313" key="2">
    <source>
        <dbReference type="Proteomes" id="UP000463915"/>
    </source>
</evidence>
<gene>
    <name evidence="1" type="primary">25</name>
    <name evidence="1" type="ORF">SEA_ONYINYE_25</name>
</gene>
<dbReference type="KEGG" id="vg:77924822"/>
<dbReference type="Proteomes" id="UP000463915">
    <property type="component" value="Segment"/>
</dbReference>
<accession>A0A6B9LDB5</accession>
<protein>
    <submittedName>
        <fullName evidence="1">MuF-like minor capsid protein</fullName>
    </submittedName>
</protein>
<proteinExistence type="predicted"/>
<sequence>MTFPLPQDDSSLDPKNNWLKRYIEVQKLYDKKVVKALQRAQYDATKAMNKLDGDNISARTKRYQTHLVRNELRGIVKNMFQGFVPVINAGQQDAAEAAAQAALKKDAKVLKALFPDPDDRKSWELSFKQSARHGIGAMIMRVTKTELPLSKRIYKSSAFATGTLNNTINSHIARGSSAKELAKAVEKHFRKDVPGGVSYAAMRLARTEINNAFHAMSIEAAQQFPWILDMEWHLSLSHGEEGCLCEFYAEERYFLIDEVPPKPHPQCMCYVTPQGIPFADFVTNMKAGLYDDFYENAFGNTSIKSA</sequence>
<name>A0A6B9LDB5_9CAUD</name>
<evidence type="ECO:0000313" key="1">
    <source>
        <dbReference type="EMBL" id="QHB37431.1"/>
    </source>
</evidence>
<keyword evidence="2" id="KW-1185">Reference proteome</keyword>
<dbReference type="RefSeq" id="YP_010649274.1">
    <property type="nucleotide sequence ID" value="NC_070765.1"/>
</dbReference>
<dbReference type="GeneID" id="77924822"/>
<reference evidence="1 2" key="1">
    <citation type="submission" date="2019-12" db="EMBL/GenBank/DDBJ databases">
        <authorList>
            <person name="Ayuk M.A."/>
            <person name="Robinson C.J."/>
            <person name="Anderson W.A."/>
            <person name="Ullah H."/>
            <person name="Gugssa A."/>
            <person name="Somiranjan G."/>
            <person name="Allen A."/>
            <person name="Lourds M.F."/>
            <person name="Quagraine B.K."/>
            <person name="Smith M."/>
            <person name="Moore M."/>
            <person name="Oliver J."/>
            <person name="Irabor E."/>
            <person name="Roy S.D."/>
            <person name="Bassey G."/>
            <person name="Louis B.N."/>
            <person name="Adu D."/>
            <person name="Akhimien C.E."/>
            <person name="Annor K."/>
            <person name="Archibald A."/>
            <person name="Ashagre K.C."/>
            <person name="Baity M.R."/>
            <person name="Barnes K.J."/>
            <person name="Barrios L.E."/>
            <person name="Black A.C."/>
            <person name="Bowen'Kauth M.S."/>
            <person name="Bowman K.N."/>
            <person name="Breaux D.L."/>
            <person name="Brooks J.A."/>
            <person name="Bwayili H.A."/>
            <person name="Caine T."/>
            <person name="Williams A.Y."/>
            <person name="Norris L.J."/>
            <person name="Nwozo E.O."/>
            <person name="Prosper P.L."/>
            <person name="Rankin N.A."/>
            <person name="Richardson K.M."/>
            <person name="Robinson D.M."/>
            <person name="Salters D.J."/>
            <person name="Savage M.A."/>
            <person name="Solomon S.M."/>
            <person name="Williams L.R."/>
            <person name="Curtis N."/>
            <person name="Garlena R.A."/>
            <person name="Russell D.A."/>
            <person name="Pope W.H."/>
            <person name="Jacobs-Sera D."/>
            <person name="Hatfull G.F."/>
        </authorList>
    </citation>
    <scope>NUCLEOTIDE SEQUENCE [LARGE SCALE GENOMIC DNA]</scope>
</reference>